<gene>
    <name evidence="1" type="ORF">SADUNF_Sadunf14G0098200</name>
</gene>
<dbReference type="OrthoDB" id="1914839at2759"/>
<dbReference type="AlphaFoldDB" id="A0A835JDT2"/>
<proteinExistence type="predicted"/>
<name>A0A835JDT2_9ROSI</name>
<comment type="caution">
    <text evidence="1">The sequence shown here is derived from an EMBL/GenBank/DDBJ whole genome shotgun (WGS) entry which is preliminary data.</text>
</comment>
<keyword evidence="2" id="KW-1185">Reference proteome</keyword>
<reference evidence="1 2" key="1">
    <citation type="submission" date="2020-10" db="EMBL/GenBank/DDBJ databases">
        <title>Plant Genome Project.</title>
        <authorList>
            <person name="Zhang R.-G."/>
        </authorList>
    </citation>
    <scope>NUCLEOTIDE SEQUENCE [LARGE SCALE GENOMIC DNA]</scope>
    <source>
        <strain evidence="1">FAFU-HL-1</strain>
        <tissue evidence="1">Leaf</tissue>
    </source>
</reference>
<dbReference type="Pfam" id="PF11998">
    <property type="entry name" value="DUF3493"/>
    <property type="match status" value="1"/>
</dbReference>
<dbReference type="PANTHER" id="PTHR35498">
    <property type="entry name" value="PROTEIN LOW PSII ACCUMULATION 1, CHLOROPLASTIC"/>
    <property type="match status" value="1"/>
</dbReference>
<dbReference type="EMBL" id="JADGMS010000014">
    <property type="protein sequence ID" value="KAF9669347.1"/>
    <property type="molecule type" value="Genomic_DNA"/>
</dbReference>
<protein>
    <submittedName>
        <fullName evidence="1">Uncharacterized protein</fullName>
    </submittedName>
</protein>
<evidence type="ECO:0000313" key="2">
    <source>
        <dbReference type="Proteomes" id="UP000657918"/>
    </source>
</evidence>
<dbReference type="InterPro" id="IPR021883">
    <property type="entry name" value="LPA1-like"/>
</dbReference>
<dbReference type="PANTHER" id="PTHR35498:SF4">
    <property type="entry name" value="PROTEIN LOW PSII ACCUMULATION 1, CHLOROPLASTIC"/>
    <property type="match status" value="1"/>
</dbReference>
<sequence length="358" mass="40240">MKQHSCCFNFLMAGVGGSGEGKKAMDRPCTALREYNLKFGTILKYLTWPHLELCLSSGNSKEGFPLRFLYMLDGGDIGNGLHRDLKLISEVQAPFRGVTRFFYKAFSAAAGISLLFTNPRLFRAIRGCGDAPELWETVGNAAINTGGTFLGSKMTKVLNQQSTCIIVLVALFFWDSKRGEGQLAEITEDETLSSLPLHLSTNRFVELVQLRDTVRPVFNKSFLFFTRQITYIVPHNYKLNHNKEKETVSLAMQKADRAPEVEKKRFGVPQNAAASLPSKGVVSPAEWESFHPASKKRQIRDQQKSEGVTPGEDAYVILHLDGRGMPDRPQIVKELPPMEAFLSKLKDRSQGFWHFKEF</sequence>
<dbReference type="GO" id="GO:0009507">
    <property type="term" value="C:chloroplast"/>
    <property type="evidence" value="ECO:0007669"/>
    <property type="project" value="TreeGrafter"/>
</dbReference>
<dbReference type="Proteomes" id="UP000657918">
    <property type="component" value="Unassembled WGS sequence"/>
</dbReference>
<accession>A0A835JDT2</accession>
<dbReference type="GO" id="GO:0010270">
    <property type="term" value="P:photosystem II oxygen evolving complex assembly"/>
    <property type="evidence" value="ECO:0007669"/>
    <property type="project" value="TreeGrafter"/>
</dbReference>
<evidence type="ECO:0000313" key="1">
    <source>
        <dbReference type="EMBL" id="KAF9669347.1"/>
    </source>
</evidence>
<organism evidence="1 2">
    <name type="scientific">Salix dunnii</name>
    <dbReference type="NCBI Taxonomy" id="1413687"/>
    <lineage>
        <taxon>Eukaryota</taxon>
        <taxon>Viridiplantae</taxon>
        <taxon>Streptophyta</taxon>
        <taxon>Embryophyta</taxon>
        <taxon>Tracheophyta</taxon>
        <taxon>Spermatophyta</taxon>
        <taxon>Magnoliopsida</taxon>
        <taxon>eudicotyledons</taxon>
        <taxon>Gunneridae</taxon>
        <taxon>Pentapetalae</taxon>
        <taxon>rosids</taxon>
        <taxon>fabids</taxon>
        <taxon>Malpighiales</taxon>
        <taxon>Salicaceae</taxon>
        <taxon>Saliceae</taxon>
        <taxon>Salix</taxon>
    </lineage>
</organism>